<dbReference type="HAMAP" id="MF_01539">
    <property type="entry name" value="TmcAL"/>
    <property type="match status" value="1"/>
</dbReference>
<comment type="catalytic activity">
    <reaction evidence="3">
        <text>cytidine(34) in elongator tRNA(Met) + acetate + ATP = N(4)-acetylcytidine(34) in elongator tRNA(Met) + AMP + diphosphate</text>
        <dbReference type="Rhea" id="RHEA:58144"/>
        <dbReference type="Rhea" id="RHEA-COMP:10693"/>
        <dbReference type="Rhea" id="RHEA-COMP:10694"/>
        <dbReference type="ChEBI" id="CHEBI:30089"/>
        <dbReference type="ChEBI" id="CHEBI:30616"/>
        <dbReference type="ChEBI" id="CHEBI:33019"/>
        <dbReference type="ChEBI" id="CHEBI:74900"/>
        <dbReference type="ChEBI" id="CHEBI:82748"/>
        <dbReference type="ChEBI" id="CHEBI:456215"/>
    </reaction>
</comment>
<organism evidence="4 5">
    <name type="scientific">Evansella caseinilytica</name>
    <dbReference type="NCBI Taxonomy" id="1503961"/>
    <lineage>
        <taxon>Bacteria</taxon>
        <taxon>Bacillati</taxon>
        <taxon>Bacillota</taxon>
        <taxon>Bacilli</taxon>
        <taxon>Bacillales</taxon>
        <taxon>Bacillaceae</taxon>
        <taxon>Evansella</taxon>
    </lineage>
</organism>
<keyword evidence="3" id="KW-0963">Cytoplasm</keyword>
<comment type="function">
    <text evidence="3">Catalyzes the formation of N(4)-acetylcytidine (ac(4)C) at the wobble position of elongator tRNA(Met), using acetate and ATP as substrates. First activates an acetate ion to form acetyladenylate (Ac-AMP) and then transfers the acetyl group to tRNA to form ac(4)C34.</text>
</comment>
<reference evidence="5" key="1">
    <citation type="submission" date="2016-10" db="EMBL/GenBank/DDBJ databases">
        <authorList>
            <person name="Varghese N."/>
            <person name="Submissions S."/>
        </authorList>
    </citation>
    <scope>NUCLEOTIDE SEQUENCE [LARGE SCALE GENOMIC DNA]</scope>
    <source>
        <strain evidence="5">SP</strain>
    </source>
</reference>
<evidence type="ECO:0000313" key="4">
    <source>
        <dbReference type="EMBL" id="SDY76610.1"/>
    </source>
</evidence>
<keyword evidence="3" id="KW-0067">ATP-binding</keyword>
<gene>
    <name evidence="3" type="primary">tmcAL</name>
    <name evidence="4" type="ORF">SAMN05421736_103246</name>
</gene>
<keyword evidence="1 3" id="KW-0436">Ligase</keyword>
<dbReference type="PANTHER" id="PTHR37825">
    <property type="entry name" value="TRNA(MET) CYTIDINE ACETATE LIGASE"/>
    <property type="match status" value="1"/>
</dbReference>
<feature type="binding site" evidence="3">
    <location>
        <position position="101"/>
    </location>
    <ligand>
        <name>ATP</name>
        <dbReference type="ChEBI" id="CHEBI:30616"/>
    </ligand>
</feature>
<dbReference type="STRING" id="1503961.SAMN05421736_103246"/>
<dbReference type="GO" id="GO:0005737">
    <property type="term" value="C:cytoplasm"/>
    <property type="evidence" value="ECO:0007669"/>
    <property type="project" value="UniProtKB-SubCell"/>
</dbReference>
<feature type="binding site" evidence="3">
    <location>
        <begin position="7"/>
        <end position="20"/>
    </location>
    <ligand>
        <name>ATP</name>
        <dbReference type="ChEBI" id="CHEBI:30616"/>
    </ligand>
</feature>
<dbReference type="SUPFAM" id="SSF52374">
    <property type="entry name" value="Nucleotidylyl transferase"/>
    <property type="match status" value="1"/>
</dbReference>
<protein>
    <recommendedName>
        <fullName evidence="3">tRNA(Met) cytidine acetate ligase</fullName>
        <ecNumber evidence="3">6.3.4.-</ecNumber>
    </recommendedName>
</protein>
<sequence length="406" mass="46373">MNILGIVVEYNPFHYGHLYHLQASVKKTNADLTIAVMSGSFLQRGEPALTDKWSRTKMALLAGVDLVIELPYIYAVQKAEIFSDGAISLLDHLGVTHLCFGSEAGNIDAFITTVEEVATREAELDEQIQAELKRGCSYPKAFSTAYRTIFQQKNVLDLGKPNNILGYHYVKALRKRRSSIKPFTVTREQAGYHETALKNEKIASATAIRRQLIENGKPLTAMINYLPPSTFQQLANHRQRTGSFLHWELYFPYIQYRFLTSDIEHIQRIYECEEGLEYRLKKLITDAASFQELMKKVKSKRYTWTRIQRLFVHLLLNTTETFMKEHCRPLHPPYIRLLGMSPAGRAYLSVKKKELIIPLVTRVSEYDHPALQKDTAAAQIHGLPLQPAALPSEEYKAFPVQLETAD</sequence>
<evidence type="ECO:0000256" key="2">
    <source>
        <dbReference type="ARBA" id="ARBA00022694"/>
    </source>
</evidence>
<dbReference type="Pfam" id="PF05636">
    <property type="entry name" value="HIGH_NTase1"/>
    <property type="match status" value="1"/>
</dbReference>
<dbReference type="AlphaFoldDB" id="A0A1H3MIZ6"/>
<dbReference type="Proteomes" id="UP000198935">
    <property type="component" value="Unassembled WGS sequence"/>
</dbReference>
<dbReference type="GO" id="GO:0016879">
    <property type="term" value="F:ligase activity, forming carbon-nitrogen bonds"/>
    <property type="evidence" value="ECO:0007669"/>
    <property type="project" value="UniProtKB-UniRule"/>
</dbReference>
<dbReference type="Gene3D" id="3.40.50.620">
    <property type="entry name" value="HUPs"/>
    <property type="match status" value="1"/>
</dbReference>
<feature type="binding site" evidence="3">
    <location>
        <position position="187"/>
    </location>
    <ligand>
        <name>ATP</name>
        <dbReference type="ChEBI" id="CHEBI:30616"/>
    </ligand>
</feature>
<proteinExistence type="inferred from homology"/>
<evidence type="ECO:0000313" key="5">
    <source>
        <dbReference type="Proteomes" id="UP000198935"/>
    </source>
</evidence>
<feature type="binding site" evidence="3">
    <location>
        <position position="162"/>
    </location>
    <ligand>
        <name>ATP</name>
        <dbReference type="ChEBI" id="CHEBI:30616"/>
    </ligand>
</feature>
<evidence type="ECO:0000256" key="1">
    <source>
        <dbReference type="ARBA" id="ARBA00022598"/>
    </source>
</evidence>
<accession>A0A1H3MIZ6</accession>
<dbReference type="GO" id="GO:0016740">
    <property type="term" value="F:transferase activity"/>
    <property type="evidence" value="ECO:0007669"/>
    <property type="project" value="UniProtKB-KW"/>
</dbReference>
<keyword evidence="3" id="KW-0547">Nucleotide-binding</keyword>
<comment type="similarity">
    <text evidence="3">Belongs to the TmcAL family.</text>
</comment>
<dbReference type="GO" id="GO:0005524">
    <property type="term" value="F:ATP binding"/>
    <property type="evidence" value="ECO:0007669"/>
    <property type="project" value="UniProtKB-KW"/>
</dbReference>
<dbReference type="GO" id="GO:0006400">
    <property type="term" value="P:tRNA modification"/>
    <property type="evidence" value="ECO:0007669"/>
    <property type="project" value="UniProtKB-UniRule"/>
</dbReference>
<dbReference type="NCBIfam" id="NF010191">
    <property type="entry name" value="PRK13670.1"/>
    <property type="match status" value="1"/>
</dbReference>
<keyword evidence="4" id="KW-0808">Transferase</keyword>
<keyword evidence="5" id="KW-1185">Reference proteome</keyword>
<keyword evidence="2 3" id="KW-0819">tRNA processing</keyword>
<evidence type="ECO:0000256" key="3">
    <source>
        <dbReference type="HAMAP-Rule" id="MF_01539"/>
    </source>
</evidence>
<dbReference type="EC" id="6.3.4.-" evidence="3"/>
<keyword evidence="3" id="KW-0820">tRNA-binding</keyword>
<name>A0A1H3MIZ6_9BACI</name>
<dbReference type="GO" id="GO:0000049">
    <property type="term" value="F:tRNA binding"/>
    <property type="evidence" value="ECO:0007669"/>
    <property type="project" value="UniProtKB-KW"/>
</dbReference>
<dbReference type="InterPro" id="IPR008513">
    <property type="entry name" value="tRNA(Met)_cyd_acetate_ligase"/>
</dbReference>
<dbReference type="InterPro" id="IPR014729">
    <property type="entry name" value="Rossmann-like_a/b/a_fold"/>
</dbReference>
<comment type="caution">
    <text evidence="3">Lacks conserved residue(s) required for the propagation of feature annotation.</text>
</comment>
<dbReference type="PANTHER" id="PTHR37825:SF1">
    <property type="entry name" value="TRNA(MET) CYTIDINE ACETATE LIGASE"/>
    <property type="match status" value="1"/>
</dbReference>
<comment type="subcellular location">
    <subcellularLocation>
        <location evidence="3">Cytoplasm</location>
    </subcellularLocation>
</comment>
<dbReference type="EMBL" id="FNPI01000003">
    <property type="protein sequence ID" value="SDY76610.1"/>
    <property type="molecule type" value="Genomic_DNA"/>
</dbReference>
<keyword evidence="3" id="KW-0694">RNA-binding</keyword>